<evidence type="ECO:0000313" key="4">
    <source>
        <dbReference type="Proteomes" id="UP000199308"/>
    </source>
</evidence>
<dbReference type="InterPro" id="IPR021309">
    <property type="entry name" value="YgaP-like_TM"/>
</dbReference>
<organism evidence="3 4">
    <name type="scientific">Thalassotalea agarivorans</name>
    <name type="common">Thalassomonas agarivorans</name>
    <dbReference type="NCBI Taxonomy" id="349064"/>
    <lineage>
        <taxon>Bacteria</taxon>
        <taxon>Pseudomonadati</taxon>
        <taxon>Pseudomonadota</taxon>
        <taxon>Gammaproteobacteria</taxon>
        <taxon>Alteromonadales</taxon>
        <taxon>Colwelliaceae</taxon>
        <taxon>Thalassotalea</taxon>
    </lineage>
</organism>
<feature type="domain" description="Inner membrane protein YgaP-like transmembrane" evidence="2">
    <location>
        <begin position="7"/>
        <end position="66"/>
    </location>
</feature>
<protein>
    <recommendedName>
        <fullName evidence="2">Inner membrane protein YgaP-like transmembrane domain-containing protein</fullName>
    </recommendedName>
</protein>
<dbReference type="Gene3D" id="6.10.140.1340">
    <property type="match status" value="1"/>
</dbReference>
<name>A0A1I0AVJ7_THASX</name>
<dbReference type="Proteomes" id="UP000199308">
    <property type="component" value="Unassembled WGS sequence"/>
</dbReference>
<dbReference type="EMBL" id="FOHK01000003">
    <property type="protein sequence ID" value="SES98398.1"/>
    <property type="molecule type" value="Genomic_DNA"/>
</dbReference>
<evidence type="ECO:0000313" key="3">
    <source>
        <dbReference type="EMBL" id="SES98398.1"/>
    </source>
</evidence>
<proteinExistence type="predicted"/>
<dbReference type="STRING" id="349064.SAMN05660429_00832"/>
<keyword evidence="1" id="KW-0472">Membrane</keyword>
<accession>A0A1I0AVJ7</accession>
<dbReference type="OrthoDB" id="9799383at2"/>
<dbReference type="AlphaFoldDB" id="A0A1I0AVJ7"/>
<evidence type="ECO:0000256" key="1">
    <source>
        <dbReference type="SAM" id="Phobius"/>
    </source>
</evidence>
<gene>
    <name evidence="3" type="ORF">SAMN05660429_00832</name>
</gene>
<feature type="transmembrane region" description="Helical" evidence="1">
    <location>
        <begin position="9"/>
        <end position="28"/>
    </location>
</feature>
<keyword evidence="1" id="KW-1133">Transmembrane helix</keyword>
<sequence>MNTLSVENAVFRFAGIMVLISLALTTWVHPNFAYFTAFIGLNMFQFSFSGFCPAATVFKKLGLKTNAQLAMQK</sequence>
<dbReference type="Pfam" id="PF11127">
    <property type="entry name" value="YgaP-like_TM"/>
    <property type="match status" value="1"/>
</dbReference>
<evidence type="ECO:0000259" key="2">
    <source>
        <dbReference type="Pfam" id="PF11127"/>
    </source>
</evidence>
<keyword evidence="4" id="KW-1185">Reference proteome</keyword>
<feature type="transmembrane region" description="Helical" evidence="1">
    <location>
        <begin position="34"/>
        <end position="58"/>
    </location>
</feature>
<reference evidence="3 4" key="1">
    <citation type="submission" date="2016-10" db="EMBL/GenBank/DDBJ databases">
        <authorList>
            <person name="de Groot N.N."/>
        </authorList>
    </citation>
    <scope>NUCLEOTIDE SEQUENCE [LARGE SCALE GENOMIC DNA]</scope>
    <source>
        <strain evidence="3 4">DSM 19706</strain>
    </source>
</reference>
<keyword evidence="1" id="KW-0812">Transmembrane</keyword>
<dbReference type="RefSeq" id="WP_093327929.1">
    <property type="nucleotide sequence ID" value="NZ_AP027363.1"/>
</dbReference>